<keyword evidence="5" id="KW-1185">Reference proteome</keyword>
<dbReference type="Pfam" id="PF10551">
    <property type="entry name" value="MULE"/>
    <property type="match status" value="1"/>
</dbReference>
<evidence type="ECO:0008006" key="6">
    <source>
        <dbReference type="Google" id="ProtNLM"/>
    </source>
</evidence>
<name>A0AAQ3JXP6_9LILI</name>
<dbReference type="PANTHER" id="PTHR31973:SF187">
    <property type="entry name" value="MUTATOR TRANSPOSASE MUDRA PROTEIN"/>
    <property type="match status" value="1"/>
</dbReference>
<protein>
    <recommendedName>
        <fullName evidence="6">Transposase MuDR plant domain-containing protein</fullName>
    </recommendedName>
</protein>
<feature type="domain" description="MULE transposase" evidence="3">
    <location>
        <begin position="201"/>
        <end position="262"/>
    </location>
</feature>
<evidence type="ECO:0000259" key="3">
    <source>
        <dbReference type="Pfam" id="PF10551"/>
    </source>
</evidence>
<organism evidence="4 5">
    <name type="scientific">Canna indica</name>
    <name type="common">Indian-shot</name>
    <dbReference type="NCBI Taxonomy" id="4628"/>
    <lineage>
        <taxon>Eukaryota</taxon>
        <taxon>Viridiplantae</taxon>
        <taxon>Streptophyta</taxon>
        <taxon>Embryophyta</taxon>
        <taxon>Tracheophyta</taxon>
        <taxon>Spermatophyta</taxon>
        <taxon>Magnoliopsida</taxon>
        <taxon>Liliopsida</taxon>
        <taxon>Zingiberales</taxon>
        <taxon>Cannaceae</taxon>
        <taxon>Canna</taxon>
    </lineage>
</organism>
<dbReference type="Pfam" id="PF03108">
    <property type="entry name" value="DBD_Tnp_Mut"/>
    <property type="match status" value="1"/>
</dbReference>
<evidence type="ECO:0000313" key="4">
    <source>
        <dbReference type="EMBL" id="WOK98067.1"/>
    </source>
</evidence>
<dbReference type="EMBL" id="CP136891">
    <property type="protein sequence ID" value="WOK98067.1"/>
    <property type="molecule type" value="Genomic_DNA"/>
</dbReference>
<evidence type="ECO:0000313" key="5">
    <source>
        <dbReference type="Proteomes" id="UP001327560"/>
    </source>
</evidence>
<evidence type="ECO:0000259" key="2">
    <source>
        <dbReference type="Pfam" id="PF03108"/>
    </source>
</evidence>
<proteinExistence type="predicted"/>
<evidence type="ECO:0000256" key="1">
    <source>
        <dbReference type="SAM" id="MobiDB-lite"/>
    </source>
</evidence>
<sequence>MDEDSNYAPSDELLSIDRSDNSNSEPRRRNREFNMKIDMNRNVKLKAGQKFNSHISFRKALKEWSIQNARDYKFVKIEKAKIIAICKVKDCTWRIYASPDQDKGKFVVKRYKLNHQYGRQYHNRKVSSRWIALKYLENFCDSPNWEASSLKQAVQREHYVFKSDAKAYRAKSIALKIILGDEAKQFTKLRKYALAILKANPGMVEIENKETWRWFLELLLDDIGSVEHMCWTFMSDQQKGLIEVFKEIMPGVDHQFCVRHLHNFKNVGYKGKTLKDLMWNSARANTLAEHNLHMKEIEKLEVVEFQWLKKLKTRLWCR</sequence>
<gene>
    <name evidence="4" type="ORF">Cni_G06777</name>
</gene>
<feature type="region of interest" description="Disordered" evidence="1">
    <location>
        <begin position="1"/>
        <end position="32"/>
    </location>
</feature>
<dbReference type="AlphaFoldDB" id="A0AAQ3JXP6"/>
<reference evidence="4 5" key="1">
    <citation type="submission" date="2023-10" db="EMBL/GenBank/DDBJ databases">
        <title>Chromosome-scale genome assembly provides insights into flower coloration mechanisms of Canna indica.</title>
        <authorList>
            <person name="Li C."/>
        </authorList>
    </citation>
    <scope>NUCLEOTIDE SEQUENCE [LARGE SCALE GENOMIC DNA]</scope>
    <source>
        <tissue evidence="4">Flower</tissue>
    </source>
</reference>
<accession>A0AAQ3JXP6</accession>
<dbReference type="Proteomes" id="UP001327560">
    <property type="component" value="Chromosome 2"/>
</dbReference>
<feature type="compositionally biased region" description="Basic and acidic residues" evidence="1">
    <location>
        <begin position="15"/>
        <end position="32"/>
    </location>
</feature>
<dbReference type="PANTHER" id="PTHR31973">
    <property type="entry name" value="POLYPROTEIN, PUTATIVE-RELATED"/>
    <property type="match status" value="1"/>
</dbReference>
<feature type="domain" description="Transposase MuDR plant" evidence="2">
    <location>
        <begin position="42"/>
        <end position="107"/>
    </location>
</feature>
<dbReference type="InterPro" id="IPR004332">
    <property type="entry name" value="Transposase_MuDR"/>
</dbReference>
<dbReference type="InterPro" id="IPR018289">
    <property type="entry name" value="MULE_transposase_dom"/>
</dbReference>